<name>A0A0A9AX71_ARUDO</name>
<protein>
    <submittedName>
        <fullName evidence="1">Uncharacterized protein</fullName>
    </submittedName>
</protein>
<evidence type="ECO:0000313" key="1">
    <source>
        <dbReference type="EMBL" id="JAD56349.1"/>
    </source>
</evidence>
<organism evidence="1">
    <name type="scientific">Arundo donax</name>
    <name type="common">Giant reed</name>
    <name type="synonym">Donax arundinaceus</name>
    <dbReference type="NCBI Taxonomy" id="35708"/>
    <lineage>
        <taxon>Eukaryota</taxon>
        <taxon>Viridiplantae</taxon>
        <taxon>Streptophyta</taxon>
        <taxon>Embryophyta</taxon>
        <taxon>Tracheophyta</taxon>
        <taxon>Spermatophyta</taxon>
        <taxon>Magnoliopsida</taxon>
        <taxon>Liliopsida</taxon>
        <taxon>Poales</taxon>
        <taxon>Poaceae</taxon>
        <taxon>PACMAD clade</taxon>
        <taxon>Arundinoideae</taxon>
        <taxon>Arundineae</taxon>
        <taxon>Arundo</taxon>
    </lineage>
</organism>
<reference evidence="1" key="1">
    <citation type="submission" date="2014-09" db="EMBL/GenBank/DDBJ databases">
        <authorList>
            <person name="Magalhaes I.L.F."/>
            <person name="Oliveira U."/>
            <person name="Santos F.R."/>
            <person name="Vidigal T.H.D.A."/>
            <person name="Brescovit A.D."/>
            <person name="Santos A.J."/>
        </authorList>
    </citation>
    <scope>NUCLEOTIDE SEQUENCE</scope>
    <source>
        <tissue evidence="1">Shoot tissue taken approximately 20 cm above the soil surface</tissue>
    </source>
</reference>
<reference evidence="1" key="2">
    <citation type="journal article" date="2015" name="Data Brief">
        <title>Shoot transcriptome of the giant reed, Arundo donax.</title>
        <authorList>
            <person name="Barrero R.A."/>
            <person name="Guerrero F.D."/>
            <person name="Moolhuijzen P."/>
            <person name="Goolsby J.A."/>
            <person name="Tidwell J."/>
            <person name="Bellgard S.E."/>
            <person name="Bellgard M.I."/>
        </authorList>
    </citation>
    <scope>NUCLEOTIDE SEQUENCE</scope>
    <source>
        <tissue evidence="1">Shoot tissue taken approximately 20 cm above the soil surface</tissue>
    </source>
</reference>
<dbReference type="EMBL" id="GBRH01241546">
    <property type="protein sequence ID" value="JAD56349.1"/>
    <property type="molecule type" value="Transcribed_RNA"/>
</dbReference>
<dbReference type="AlphaFoldDB" id="A0A0A9AX71"/>
<accession>A0A0A9AX71</accession>
<proteinExistence type="predicted"/>
<sequence length="33" mass="3888">MTIIRTRACSKIRARVFPRSFNYILALHIPERG</sequence>